<feature type="non-terminal residue" evidence="1">
    <location>
        <position position="1"/>
    </location>
</feature>
<sequence>TIDFAGPNGMSIYHATQIRYEYALAKGLKAGIGVEMPIVDGLTNEHVSIAKQRMPNFPIYMQYGWTPKSHFRAAAIIRSMSYDNLTAHKTESEIGWGVLASATFNVMNRLQVYGQGVYGKGIGQFLNDMSLLNVDVVPNPEKEGKMQVLPMMGWFAGMQYNFSPKVFITSTYGQSRLYSHDGYPTTPSEQYRYGQYLNATLFWNITSDLQVGAEYLRGWRTDFNGDTRHANRMNLAVQYSF</sequence>
<reference evidence="1" key="1">
    <citation type="submission" date="2023-01" db="EMBL/GenBank/DDBJ databases">
        <title>Exploring GABA producing Bacteroides strains toward improving mental health.</title>
        <authorList>
            <person name="Yousuf B."/>
            <person name="Bouhlel N.E."/>
            <person name="Mottawea W."/>
            <person name="Hammami R."/>
        </authorList>
    </citation>
    <scope>NUCLEOTIDE SEQUENCE</scope>
    <source>
        <strain evidence="1">UO.H1049</strain>
    </source>
</reference>
<accession>A0ACC6D9M4</accession>
<dbReference type="EMBL" id="JAQPYW010000223">
    <property type="protein sequence ID" value="MDC7160117.1"/>
    <property type="molecule type" value="Genomic_DNA"/>
</dbReference>
<proteinExistence type="predicted"/>
<evidence type="ECO:0000313" key="2">
    <source>
        <dbReference type="Proteomes" id="UP001213431"/>
    </source>
</evidence>
<protein>
    <submittedName>
        <fullName evidence="1">Porin</fullName>
    </submittedName>
</protein>
<comment type="caution">
    <text evidence="1">The sequence shown here is derived from an EMBL/GenBank/DDBJ whole genome shotgun (WGS) entry which is preliminary data.</text>
</comment>
<organism evidence="1 2">
    <name type="scientific">Parabacteroides johnsonii</name>
    <dbReference type="NCBI Taxonomy" id="387661"/>
    <lineage>
        <taxon>Bacteria</taxon>
        <taxon>Pseudomonadati</taxon>
        <taxon>Bacteroidota</taxon>
        <taxon>Bacteroidia</taxon>
        <taxon>Bacteroidales</taxon>
        <taxon>Tannerellaceae</taxon>
        <taxon>Parabacteroides</taxon>
    </lineage>
</organism>
<evidence type="ECO:0000313" key="1">
    <source>
        <dbReference type="EMBL" id="MDC7160117.1"/>
    </source>
</evidence>
<name>A0ACC6D9M4_9BACT</name>
<gene>
    <name evidence="1" type="ORF">PQG99_19870</name>
</gene>
<keyword evidence="2" id="KW-1185">Reference proteome</keyword>
<dbReference type="Proteomes" id="UP001213431">
    <property type="component" value="Unassembled WGS sequence"/>
</dbReference>